<protein>
    <submittedName>
        <fullName evidence="7">Uncharacterized protein</fullName>
    </submittedName>
</protein>
<dbReference type="PANTHER" id="PTHR35607:SF11">
    <property type="entry name" value="CELL WALL PROTEIN 1"/>
    <property type="match status" value="1"/>
</dbReference>
<dbReference type="VEuPathDB" id="FungiDB:KRP22_11204"/>
<reference evidence="8" key="1">
    <citation type="journal article" date="2006" name="Science">
        <title>Phytophthora genome sequences uncover evolutionary origins and mechanisms of pathogenesis.</title>
        <authorList>
            <person name="Tyler B.M."/>
            <person name="Tripathy S."/>
            <person name="Zhang X."/>
            <person name="Dehal P."/>
            <person name="Jiang R.H."/>
            <person name="Aerts A."/>
            <person name="Arredondo F.D."/>
            <person name="Baxter L."/>
            <person name="Bensasson D."/>
            <person name="Beynon J.L."/>
            <person name="Chapman J."/>
            <person name="Damasceno C.M."/>
            <person name="Dorrance A.E."/>
            <person name="Dou D."/>
            <person name="Dickerman A.W."/>
            <person name="Dubchak I.L."/>
            <person name="Garbelotto M."/>
            <person name="Gijzen M."/>
            <person name="Gordon S.G."/>
            <person name="Govers F."/>
            <person name="Grunwald N.J."/>
            <person name="Huang W."/>
            <person name="Ivors K.L."/>
            <person name="Jones R.W."/>
            <person name="Kamoun S."/>
            <person name="Krampis K."/>
            <person name="Lamour K.H."/>
            <person name="Lee M.K."/>
            <person name="McDonald W.H."/>
            <person name="Medina M."/>
            <person name="Meijer H.J."/>
            <person name="Nordberg E.K."/>
            <person name="Maclean D.J."/>
            <person name="Ospina-Giraldo M.D."/>
            <person name="Morris P.F."/>
            <person name="Phuntumart V."/>
            <person name="Putnam N.H."/>
            <person name="Rash S."/>
            <person name="Rose J.K."/>
            <person name="Sakihama Y."/>
            <person name="Salamov A.A."/>
            <person name="Savidor A."/>
            <person name="Scheuring C.F."/>
            <person name="Smith B.M."/>
            <person name="Sobral B.W."/>
            <person name="Terry A."/>
            <person name="Torto-Alalibo T.A."/>
            <person name="Win J."/>
            <person name="Xu Z."/>
            <person name="Zhang H."/>
            <person name="Grigoriev I.V."/>
            <person name="Rokhsar D.S."/>
            <person name="Boore J.L."/>
        </authorList>
    </citation>
    <scope>NUCLEOTIDE SEQUENCE [LARGE SCALE GENOMIC DNA]</scope>
    <source>
        <strain evidence="8">Pr102</strain>
    </source>
</reference>
<keyword evidence="3" id="KW-0964">Secreted</keyword>
<keyword evidence="5" id="KW-1015">Disulfide bond</keyword>
<dbReference type="VEuPathDB" id="FungiDB:KRP22_11203"/>
<evidence type="ECO:0000256" key="6">
    <source>
        <dbReference type="SAM" id="MobiDB-lite"/>
    </source>
</evidence>
<feature type="region of interest" description="Disordered" evidence="6">
    <location>
        <begin position="1232"/>
        <end position="1335"/>
    </location>
</feature>
<dbReference type="GO" id="GO:0005576">
    <property type="term" value="C:extracellular region"/>
    <property type="evidence" value="ECO:0000318"/>
    <property type="project" value="GO_Central"/>
</dbReference>
<dbReference type="Gene3D" id="1.25.40.20">
    <property type="entry name" value="Ankyrin repeat-containing domain"/>
    <property type="match status" value="3"/>
</dbReference>
<dbReference type="VEuPathDB" id="FungiDB:KRP23_3125"/>
<evidence type="ECO:0000313" key="8">
    <source>
        <dbReference type="Proteomes" id="UP000005238"/>
    </source>
</evidence>
<accession>H3HE06</accession>
<name>H3HE06_PHYRM</name>
<dbReference type="Gene3D" id="1.10.239.10">
    <property type="entry name" value="Elicitin domain"/>
    <property type="match status" value="1"/>
</dbReference>
<reference evidence="7" key="2">
    <citation type="submission" date="2015-06" db="UniProtKB">
        <authorList>
            <consortium name="EnsemblProtists"/>
        </authorList>
    </citation>
    <scope>IDENTIFICATION</scope>
    <source>
        <strain evidence="7">Pr102</strain>
    </source>
</reference>
<dbReference type="InParanoid" id="H3HE06"/>
<evidence type="ECO:0000256" key="4">
    <source>
        <dbReference type="ARBA" id="ARBA00022978"/>
    </source>
</evidence>
<comment type="subcellular location">
    <subcellularLocation>
        <location evidence="1">Secreted</location>
    </subcellularLocation>
</comment>
<dbReference type="Pfam" id="PF00964">
    <property type="entry name" value="Elicitin"/>
    <property type="match status" value="1"/>
</dbReference>
<dbReference type="SUPFAM" id="SSF48647">
    <property type="entry name" value="Fungal elicitin"/>
    <property type="match status" value="1"/>
</dbReference>
<evidence type="ECO:0000256" key="1">
    <source>
        <dbReference type="ARBA" id="ARBA00004613"/>
    </source>
</evidence>
<evidence type="ECO:0000256" key="5">
    <source>
        <dbReference type="ARBA" id="ARBA00023157"/>
    </source>
</evidence>
<dbReference type="InterPro" id="IPR052505">
    <property type="entry name" value="Fungal_Heme-Binding_RBT5"/>
</dbReference>
<dbReference type="VEuPathDB" id="FungiDB:KRP23_1658"/>
<dbReference type="VEuPathDB" id="FungiDB:KRP23_1656"/>
<dbReference type="VEuPathDB" id="FungiDB:KRP23_1655"/>
<dbReference type="GO" id="GO:0020037">
    <property type="term" value="F:heme binding"/>
    <property type="evidence" value="ECO:0000318"/>
    <property type="project" value="GO_Central"/>
</dbReference>
<evidence type="ECO:0000256" key="2">
    <source>
        <dbReference type="ARBA" id="ARBA00009544"/>
    </source>
</evidence>
<dbReference type="GO" id="GO:0052040">
    <property type="term" value="P:symbiont-mediated perturbation of host programmed cell death"/>
    <property type="evidence" value="ECO:0007669"/>
    <property type="project" value="UniProtKB-KW"/>
</dbReference>
<dbReference type="STRING" id="164328.H3HE06"/>
<keyword evidence="4" id="KW-0928">Hypersensitive response elicitation</keyword>
<sequence>MSTTSTSSSVASCSSSVLSSLLTDQYISQCSTDSGYSFTDASIPTQDVIDLMCASSACLSLLADAQALNLSECILPVGDNILLLADLIDYVPPRCPSTAGNATASSSSSNTVTVPSSASSATTSTASSGETSTSAPSSGTSAASAAASASAASSSSGSSAAASPVGRAMGLVSIAALAVATYCLAGARRFMRRSQLVAVVSSLLPSDATWPDVRLKDDKTVLMLVTTVTDRRLAVKLIDLVNPQAEDFWARDTRGRHVIMDACSRGVHPSVLLRLVKWARSHRLNLIGLLSMQDIDGLDAVELAIQGGHGSLASCLLGRRVPESYNVSLCPHCPLQVLELAIETGNEQCVQDVLANKRVVGDLQAGLTERLNLRMRWMQRQAPKKRLFNVYTCVDAAVRGSMPRVVPAIYSINPQETHQAVWLAVCKLRLASPAMVAGLHPDVRRMARSYLLDKSWPQLSVILLLRQWKVAARSEHSRSPWEQIRRLIRCGHRDWAAIASHPWTTLPNEMIARIVDFVVPSESGSSFLYLPARTKLMRRSQLVSIVRGLLPPDTTWPDNHSAPLKEDKTVLMLVAAVPDPRLAVKLIDFACPHTVNFWARDARGRHVVMDACARGVHLSVLQRLVKWARKERYDLVAQVSKRDSDGFDAVELAVRRGHGALAAWLLNQRVPSTYYASLCPHYPLEVLELAIESGHEECVRSMLANERVVADLQPELTDGLNRRVRWLQRRATKKRLFNIYTCVGAAVRRGMAEVVTAIYKVNPQETHQAVWYAVAKLQSKSPDVVAELPPLIRRMARSYLLDKSWAQLHMIVLLRQWKLLNGRTRSSWKQMKRLWRRERRDWDAILSHPLSTLPSEMIMLVLGFLLPSERAEMKETRKSAMRKAELLSTVRSLLPPDTTWPSERDDVRLEGGTTVLMLLVDFVCTHTANFWARDAWRRHAIMDACYHGVHASVLLRLLKWARKRTVRVLGPMSRQDIDGLDAVELAIRGGHGALASCLLEQHEPSSHDDLLCKHYPLKVLELAIESGYERCALNILANKRVVHHLQPGAAVRLNLSMHWEQRRDPVKRLFNVFTCVGAAVRCGKPSIVHAIYKLNPTETRQAVWSYLLDKLWPQIRVIVVLRHWQLLAKNKPTLWERIRRLSCRGHCDWNAIAAHPWATLPNEMLTRVLSFLLPSETAEAKKIAFLIKSKAMKFQLLAIAVVLALASSNVEAQTLGDSVVSGNDNGATMTTESIADSTAASATTDSTATSDTHTAGHMGLTTSTTSSAESSGIGSADSYTTTTVSSSDASASVDVGSSSVDASSSGSTSSTTSSSSADAATSAASASASSGSSDAPRAVLAAGTSLLAVAVAAML</sequence>
<proteinExistence type="inferred from homology"/>
<dbReference type="VEuPathDB" id="FungiDB:KRP22_11201"/>
<organism evidence="7 8">
    <name type="scientific">Phytophthora ramorum</name>
    <name type="common">Sudden oak death agent</name>
    <dbReference type="NCBI Taxonomy" id="164328"/>
    <lineage>
        <taxon>Eukaryota</taxon>
        <taxon>Sar</taxon>
        <taxon>Stramenopiles</taxon>
        <taxon>Oomycota</taxon>
        <taxon>Peronosporomycetes</taxon>
        <taxon>Peronosporales</taxon>
        <taxon>Peronosporaceae</taxon>
        <taxon>Phytophthora</taxon>
    </lineage>
</organism>
<dbReference type="GO" id="GO:0006879">
    <property type="term" value="P:intracellular iron ion homeostasis"/>
    <property type="evidence" value="ECO:0000318"/>
    <property type="project" value="GO_Central"/>
</dbReference>
<evidence type="ECO:0000256" key="3">
    <source>
        <dbReference type="ARBA" id="ARBA00022525"/>
    </source>
</evidence>
<keyword evidence="8" id="KW-1185">Reference proteome</keyword>
<dbReference type="HOGENOM" id="CLU_257431_0_0_1"/>
<dbReference type="InterPro" id="IPR036470">
    <property type="entry name" value="Elicitin_sf"/>
</dbReference>
<dbReference type="VEuPathDB" id="FungiDB:KRP23_1657"/>
<dbReference type="InterPro" id="IPR036770">
    <property type="entry name" value="Ankyrin_rpt-contain_sf"/>
</dbReference>
<dbReference type="Proteomes" id="UP000005238">
    <property type="component" value="Unassembled WGS sequence"/>
</dbReference>
<dbReference type="PANTHER" id="PTHR35607">
    <property type="entry name" value="GPI-ANCHORED PROTEIN 10"/>
    <property type="match status" value="1"/>
</dbReference>
<feature type="region of interest" description="Disordered" evidence="6">
    <location>
        <begin position="99"/>
        <end position="140"/>
    </location>
</feature>
<evidence type="ECO:0000313" key="7">
    <source>
        <dbReference type="EnsemblProtists" id="Phyra96624"/>
    </source>
</evidence>
<dbReference type="SMART" id="SM01187">
    <property type="entry name" value="Elicitin"/>
    <property type="match status" value="1"/>
</dbReference>
<dbReference type="SUPFAM" id="SSF48403">
    <property type="entry name" value="Ankyrin repeat"/>
    <property type="match status" value="1"/>
</dbReference>
<dbReference type="InterPro" id="IPR002200">
    <property type="entry name" value="Elicitin"/>
</dbReference>
<dbReference type="eggNOG" id="ENOG502SSAG">
    <property type="taxonomic scope" value="Eukaryota"/>
</dbReference>
<dbReference type="EnsemblProtists" id="Phyra96624">
    <property type="protein sequence ID" value="Phyra96624"/>
    <property type="gene ID" value="Phyra96624"/>
</dbReference>
<dbReference type="EMBL" id="DS566086">
    <property type="status" value="NOT_ANNOTATED_CDS"/>
    <property type="molecule type" value="Genomic_DNA"/>
</dbReference>
<comment type="similarity">
    <text evidence="2">Belongs to the elicitin family.</text>
</comment>
<dbReference type="VEuPathDB" id="FungiDB:KRP22_11202"/>